<dbReference type="GO" id="GO:0005886">
    <property type="term" value="C:plasma membrane"/>
    <property type="evidence" value="ECO:0007669"/>
    <property type="project" value="UniProtKB-SubCell"/>
</dbReference>
<evidence type="ECO:0000259" key="8">
    <source>
        <dbReference type="PROSITE" id="PS50928"/>
    </source>
</evidence>
<dbReference type="CDD" id="cd06261">
    <property type="entry name" value="TM_PBP2"/>
    <property type="match status" value="2"/>
</dbReference>
<feature type="transmembrane region" description="Helical" evidence="7">
    <location>
        <begin position="550"/>
        <end position="571"/>
    </location>
</feature>
<evidence type="ECO:0000256" key="6">
    <source>
        <dbReference type="ARBA" id="ARBA00023136"/>
    </source>
</evidence>
<feature type="transmembrane region" description="Helical" evidence="7">
    <location>
        <begin position="242"/>
        <end position="262"/>
    </location>
</feature>
<evidence type="ECO:0000313" key="10">
    <source>
        <dbReference type="Proteomes" id="UP001198630"/>
    </source>
</evidence>
<keyword evidence="6 7" id="KW-0472">Membrane</keyword>
<dbReference type="GO" id="GO:0015416">
    <property type="term" value="F:ABC-type phosphonate transporter activity"/>
    <property type="evidence" value="ECO:0007669"/>
    <property type="project" value="InterPro"/>
</dbReference>
<feature type="transmembrane region" description="Helical" evidence="7">
    <location>
        <begin position="452"/>
        <end position="471"/>
    </location>
</feature>
<dbReference type="Proteomes" id="UP001198630">
    <property type="component" value="Unassembled WGS sequence"/>
</dbReference>
<dbReference type="NCBIfam" id="TIGR01097">
    <property type="entry name" value="PhnE"/>
    <property type="match status" value="1"/>
</dbReference>
<evidence type="ECO:0000256" key="5">
    <source>
        <dbReference type="ARBA" id="ARBA00022989"/>
    </source>
</evidence>
<keyword evidence="5 7" id="KW-1133">Transmembrane helix</keyword>
<dbReference type="AlphaFoldDB" id="A0AAW4XJW8"/>
<evidence type="ECO:0000256" key="3">
    <source>
        <dbReference type="ARBA" id="ARBA00022475"/>
    </source>
</evidence>
<dbReference type="InterPro" id="IPR005769">
    <property type="entry name" value="PhnE/PtxC"/>
</dbReference>
<comment type="subcellular location">
    <subcellularLocation>
        <location evidence="1 7">Cell membrane</location>
        <topology evidence="1 7">Multi-pass membrane protein</topology>
    </subcellularLocation>
</comment>
<feature type="domain" description="ABC transmembrane type-1" evidence="8">
    <location>
        <begin position="385"/>
        <end position="568"/>
    </location>
</feature>
<gene>
    <name evidence="9" type="primary">phnE</name>
    <name evidence="9" type="ORF">LQ384_18845</name>
</gene>
<dbReference type="Pfam" id="PF00528">
    <property type="entry name" value="BPD_transp_1"/>
    <property type="match status" value="2"/>
</dbReference>
<evidence type="ECO:0000256" key="4">
    <source>
        <dbReference type="ARBA" id="ARBA00022692"/>
    </source>
</evidence>
<keyword evidence="2 7" id="KW-0813">Transport</keyword>
<feature type="transmembrane region" description="Helical" evidence="7">
    <location>
        <begin position="391"/>
        <end position="411"/>
    </location>
</feature>
<feature type="transmembrane region" description="Helical" evidence="7">
    <location>
        <begin position="80"/>
        <end position="101"/>
    </location>
</feature>
<feature type="transmembrane region" description="Helical" evidence="7">
    <location>
        <begin position="20"/>
        <end position="38"/>
    </location>
</feature>
<dbReference type="Gene3D" id="1.10.3720.10">
    <property type="entry name" value="MetI-like"/>
    <property type="match status" value="2"/>
</dbReference>
<name>A0AAW4XJW8_RHORH</name>
<dbReference type="PROSITE" id="PS50928">
    <property type="entry name" value="ABC_TM1"/>
    <property type="match status" value="2"/>
</dbReference>
<dbReference type="PANTHER" id="PTHR30043">
    <property type="entry name" value="PHOSPHONATES TRANSPORT SYSTEM PERMEASE PROTEIN"/>
    <property type="match status" value="1"/>
</dbReference>
<comment type="caution">
    <text evidence="9">The sequence shown here is derived from an EMBL/GenBank/DDBJ whole genome shotgun (WGS) entry which is preliminary data.</text>
</comment>
<feature type="transmembrane region" description="Helical" evidence="7">
    <location>
        <begin position="332"/>
        <end position="350"/>
    </location>
</feature>
<feature type="transmembrane region" description="Helical" evidence="7">
    <location>
        <begin position="520"/>
        <end position="538"/>
    </location>
</feature>
<dbReference type="InterPro" id="IPR035906">
    <property type="entry name" value="MetI-like_sf"/>
</dbReference>
<evidence type="ECO:0000256" key="2">
    <source>
        <dbReference type="ARBA" id="ARBA00022448"/>
    </source>
</evidence>
<sequence>MTLLTNPPRSTLPRPTWQTVSVNVILFGLFAASLWAVADLKINVATIIDSADNAVSFVGRIFPLDFPPIGELVTMTAQTLGIVLLATVLSVILSMFVALAAAHNTTPGTALRWGARAIIVVTRTIPELVLAILFLRLFGLGAVAGILALGLHSIGMVGKLYADAIEDTDPGPRDALRAAGASWWQQIVGGVFPQAMPAFVATALHRFDINLRASVILGYVGVSGIGLELSGALRTMNYQRGMALALFVVALCIVVELISGALRKMVLGDQAPAHRTIWTRMREKVATAQNGWLDRGAAATSEARARTAAARTADGNYRVSPPWTGERIRRTIYVVLFALALVFATWGAQIDLSRMADGFGSMFNTLSLFFPPGTGGIGSELWEQLLVTVQIALAATFIGLVVAVPVGLLAARNVAPTPGIAKGFRIFIVAVRGIPDLIFAIIVIVVTGLGATAGAIALSVGAIGLLSKLIADSVEETDVRVQQAVLAGGATRMQVLIGATVRQSGPAIVAHIFYQLDSNIRAATLLGVVGAGGIGFYLMNAARVMQFDVVTMVVVMIFVVVMAVEGLAIWVRRAIS</sequence>
<reference evidence="9" key="1">
    <citation type="submission" date="2021-11" db="EMBL/GenBank/DDBJ databases">
        <title>Development of a sustainable strategy for remediation of hydrocarbon-contaminated territories based on the waste exchange concept.</title>
        <authorList>
            <person name="Elkin A."/>
        </authorList>
    </citation>
    <scope>NUCLEOTIDE SEQUENCE</scope>
    <source>
        <strain evidence="9">IEGM 757</strain>
    </source>
</reference>
<protein>
    <submittedName>
        <fullName evidence="9">Phosphonate ABC transporter, permease protein PhnE</fullName>
    </submittedName>
</protein>
<dbReference type="EMBL" id="JAJNCO010000010">
    <property type="protein sequence ID" value="MCD2113174.1"/>
    <property type="molecule type" value="Genomic_DNA"/>
</dbReference>
<comment type="similarity">
    <text evidence="7">Belongs to the binding-protein-dependent transport system permease family.</text>
</comment>
<evidence type="ECO:0000256" key="7">
    <source>
        <dbReference type="RuleBase" id="RU363032"/>
    </source>
</evidence>
<feature type="transmembrane region" description="Helical" evidence="7">
    <location>
        <begin position="216"/>
        <end position="236"/>
    </location>
</feature>
<dbReference type="SUPFAM" id="SSF161098">
    <property type="entry name" value="MetI-like"/>
    <property type="match status" value="2"/>
</dbReference>
<feature type="domain" description="ABC transmembrane type-1" evidence="8">
    <location>
        <begin position="76"/>
        <end position="259"/>
    </location>
</feature>
<dbReference type="InterPro" id="IPR000515">
    <property type="entry name" value="MetI-like"/>
</dbReference>
<proteinExistence type="inferred from homology"/>
<dbReference type="PANTHER" id="PTHR30043:SF1">
    <property type="entry name" value="ABC TRANSPORT SYSTEM PERMEASE PROTEIN P69"/>
    <property type="match status" value="1"/>
</dbReference>
<evidence type="ECO:0000313" key="9">
    <source>
        <dbReference type="EMBL" id="MCD2113174.1"/>
    </source>
</evidence>
<keyword evidence="3" id="KW-1003">Cell membrane</keyword>
<dbReference type="RefSeq" id="WP_159418369.1">
    <property type="nucleotide sequence ID" value="NZ_CP027557.1"/>
</dbReference>
<keyword evidence="4 7" id="KW-0812">Transmembrane</keyword>
<accession>A0AAW4XJW8</accession>
<organism evidence="9 10">
    <name type="scientific">Rhodococcus rhodochrous</name>
    <dbReference type="NCBI Taxonomy" id="1829"/>
    <lineage>
        <taxon>Bacteria</taxon>
        <taxon>Bacillati</taxon>
        <taxon>Actinomycetota</taxon>
        <taxon>Actinomycetes</taxon>
        <taxon>Mycobacteriales</taxon>
        <taxon>Nocardiaceae</taxon>
        <taxon>Rhodococcus</taxon>
    </lineage>
</organism>
<evidence type="ECO:0000256" key="1">
    <source>
        <dbReference type="ARBA" id="ARBA00004651"/>
    </source>
</evidence>
<feature type="transmembrane region" description="Helical" evidence="7">
    <location>
        <begin position="423"/>
        <end position="446"/>
    </location>
</feature>